<evidence type="ECO:0000313" key="3">
    <source>
        <dbReference type="Proteomes" id="UP000007058"/>
    </source>
</evidence>
<protein>
    <recommendedName>
        <fullName evidence="1">BioF2-like acetyltransferase domain-containing protein</fullName>
    </recommendedName>
</protein>
<dbReference type="RefSeq" id="WP_011386163.1">
    <property type="nucleotide sequence ID" value="NC_007626.1"/>
</dbReference>
<dbReference type="HOGENOM" id="CLU_833239_0_0_5"/>
<name>Q2W0L2_PARM1</name>
<evidence type="ECO:0000259" key="1">
    <source>
        <dbReference type="Pfam" id="PF13480"/>
    </source>
</evidence>
<sequence length="324" mass="35074">MSKYRVEPLAALAPDDGFPQWDAHPLRGGFAARLYPTVAPAHTDCSAQVIGPAGPVVRLRATIGPDEISYWGLPALVTWKPDAEAKHIKSGLAATLDHLTAAAKAGGRSRLVIGSAAQADPDPLAALLADRGAEGLIQASAQVDLTRPEESLRADIRDSYRSLTNWGSRNLSLSFVNAAHPDRAAFNRFPEFHARVAGGRRRGDDYWQVYWTEIVEGRAEMVLGFLPSEDGKDGTLVAGSIVVWAGGTAYYASGVYDRDKFDKPLGHWPLWTAILRAKAAGLRAFDLGESPSRGHADAKEASIAFFKRGFTSGRNFRIRWVLGV</sequence>
<dbReference type="InterPro" id="IPR038740">
    <property type="entry name" value="BioF2-like_GNAT_dom"/>
</dbReference>
<gene>
    <name evidence="2" type="ordered locus">amb3809</name>
</gene>
<dbReference type="Proteomes" id="UP000007058">
    <property type="component" value="Chromosome"/>
</dbReference>
<dbReference type="AlphaFoldDB" id="Q2W0L2"/>
<dbReference type="SUPFAM" id="SSF55729">
    <property type="entry name" value="Acyl-CoA N-acyltransferases (Nat)"/>
    <property type="match status" value="1"/>
</dbReference>
<evidence type="ECO:0000313" key="2">
    <source>
        <dbReference type="EMBL" id="BAE52613.1"/>
    </source>
</evidence>
<keyword evidence="3" id="KW-1185">Reference proteome</keyword>
<dbReference type="STRING" id="342108.amb3809"/>
<dbReference type="Gene3D" id="3.40.630.30">
    <property type="match status" value="1"/>
</dbReference>
<organism evidence="2 3">
    <name type="scientific">Paramagnetospirillum magneticum (strain ATCC 700264 / AMB-1)</name>
    <name type="common">Magnetospirillum magneticum</name>
    <dbReference type="NCBI Taxonomy" id="342108"/>
    <lineage>
        <taxon>Bacteria</taxon>
        <taxon>Pseudomonadati</taxon>
        <taxon>Pseudomonadota</taxon>
        <taxon>Alphaproteobacteria</taxon>
        <taxon>Rhodospirillales</taxon>
        <taxon>Magnetospirillaceae</taxon>
        <taxon>Paramagnetospirillum</taxon>
    </lineage>
</organism>
<dbReference type="KEGG" id="mag:amb3809"/>
<dbReference type="InterPro" id="IPR016181">
    <property type="entry name" value="Acyl_CoA_acyltransferase"/>
</dbReference>
<dbReference type="EMBL" id="AP007255">
    <property type="protein sequence ID" value="BAE52613.1"/>
    <property type="molecule type" value="Genomic_DNA"/>
</dbReference>
<dbReference type="OrthoDB" id="7327303at2"/>
<proteinExistence type="predicted"/>
<accession>Q2W0L2</accession>
<dbReference type="Pfam" id="PF13480">
    <property type="entry name" value="Acetyltransf_6"/>
    <property type="match status" value="1"/>
</dbReference>
<feature type="domain" description="BioF2-like acetyltransferase" evidence="1">
    <location>
        <begin position="152"/>
        <end position="290"/>
    </location>
</feature>
<reference evidence="2 3" key="1">
    <citation type="journal article" date="2005" name="DNA Res.">
        <title>Complete genome sequence of the facultative anaerobic magnetotactic bacterium Magnetospirillum sp. strain AMB-1.</title>
        <authorList>
            <person name="Matsunaga T."/>
            <person name="Okamura Y."/>
            <person name="Fukuda Y."/>
            <person name="Wahyudi A.T."/>
            <person name="Murase Y."/>
            <person name="Takeyama H."/>
        </authorList>
    </citation>
    <scope>NUCLEOTIDE SEQUENCE [LARGE SCALE GENOMIC DNA]</scope>
    <source>
        <strain evidence="3">ATCC 700264 / AMB-1</strain>
    </source>
</reference>